<evidence type="ECO:0000313" key="4">
    <source>
        <dbReference type="EMBL" id="SFP22731.1"/>
    </source>
</evidence>
<dbReference type="CDD" id="cd03801">
    <property type="entry name" value="GT4_PimA-like"/>
    <property type="match status" value="1"/>
</dbReference>
<dbReference type="Pfam" id="PF13692">
    <property type="entry name" value="Glyco_trans_1_4"/>
    <property type="match status" value="1"/>
</dbReference>
<gene>
    <name evidence="4" type="ORF">SAMN05660464_2590</name>
</gene>
<dbReference type="OrthoDB" id="477186at2"/>
<proteinExistence type="predicted"/>
<keyword evidence="3" id="KW-0012">Acyltransferase</keyword>
<dbReference type="STRING" id="1523247.SAMN05660464_2590"/>
<dbReference type="EMBL" id="FOWQ01000003">
    <property type="protein sequence ID" value="SFP22731.1"/>
    <property type="molecule type" value="Genomic_DNA"/>
</dbReference>
<dbReference type="GO" id="GO:0016746">
    <property type="term" value="F:acyltransferase activity"/>
    <property type="evidence" value="ECO:0007669"/>
    <property type="project" value="UniProtKB-KW"/>
</dbReference>
<dbReference type="RefSeq" id="WP_091109452.1">
    <property type="nucleotide sequence ID" value="NZ_FOWQ01000003.1"/>
</dbReference>
<keyword evidence="5" id="KW-1185">Reference proteome</keyword>
<keyword evidence="1 4" id="KW-0808">Transferase</keyword>
<accession>A0A1I5NNC8</accession>
<dbReference type="PANTHER" id="PTHR42811">
    <property type="entry name" value="SERINE ACETYLTRANSFERASE"/>
    <property type="match status" value="1"/>
</dbReference>
<protein>
    <submittedName>
        <fullName evidence="4">Serine acetyltransferase</fullName>
    </submittedName>
</protein>
<name>A0A1I5NNC8_9ACTN</name>
<dbReference type="SUPFAM" id="SSF51161">
    <property type="entry name" value="Trimeric LpxA-like enzymes"/>
    <property type="match status" value="1"/>
</dbReference>
<dbReference type="AlphaFoldDB" id="A0A1I5NNC8"/>
<evidence type="ECO:0000256" key="1">
    <source>
        <dbReference type="ARBA" id="ARBA00022679"/>
    </source>
</evidence>
<sequence length="513" mass="54114">MSEELHVVHVGPDVRTAGGMATVITLLARSPDAGVRATTAATWTPSSRDHGLTATLRVVGRLVRARDRRPDWVHAHLSEGGSFLREGAVLLAARALGIRTAATLHGARFREFSERHPRLVRRVLGACRVVFPLGPHAAARVAELCPGTPVRPVLNPVDLDELGTAPAPSRTADVVFGGVVGRRKGVDRLVAAWPEVRRRHPQATCLLCGPLGDLPVDDLPEGMRYAGALERAELLGVLRSARVACLPSRDEALPMFVLESLALGVPVVTTPVGEIDQLGEDQGVALVDGDPAGLADRLGELLADPDLSRDRGQRGLTWAKENCSLEAVGRALAGAYRGRTAPAPAGRPGPFQDWAANRGRPGVQLVLVLFRLAQRARGGGRGLRRLLAAPPVLLYRLVALRLFSIDLPVSTTVGRGLAIHHGMGLVVNRATRIGDHVTLRHNTTLGSRRTDEDSPVLASHVDVGPHSVLLGAISVGEGALIGAGSVVLRDVPPATSVAGNPARVLPTRGGTPC</sequence>
<dbReference type="PROSITE" id="PS00101">
    <property type="entry name" value="HEXAPEP_TRANSFERASES"/>
    <property type="match status" value="1"/>
</dbReference>
<organism evidence="4 5">
    <name type="scientific">Geodermatophilus dictyosporus</name>
    <dbReference type="NCBI Taxonomy" id="1523247"/>
    <lineage>
        <taxon>Bacteria</taxon>
        <taxon>Bacillati</taxon>
        <taxon>Actinomycetota</taxon>
        <taxon>Actinomycetes</taxon>
        <taxon>Geodermatophilales</taxon>
        <taxon>Geodermatophilaceae</taxon>
        <taxon>Geodermatophilus</taxon>
    </lineage>
</organism>
<dbReference type="Gene3D" id="2.160.10.10">
    <property type="entry name" value="Hexapeptide repeat proteins"/>
    <property type="match status" value="1"/>
</dbReference>
<dbReference type="SUPFAM" id="SSF53756">
    <property type="entry name" value="UDP-Glycosyltransferase/glycogen phosphorylase"/>
    <property type="match status" value="1"/>
</dbReference>
<evidence type="ECO:0000256" key="2">
    <source>
        <dbReference type="ARBA" id="ARBA00022737"/>
    </source>
</evidence>
<keyword evidence="2" id="KW-0677">Repeat</keyword>
<dbReference type="Proteomes" id="UP000198857">
    <property type="component" value="Unassembled WGS sequence"/>
</dbReference>
<dbReference type="Gene3D" id="3.40.50.2000">
    <property type="entry name" value="Glycogen Phosphorylase B"/>
    <property type="match status" value="2"/>
</dbReference>
<reference evidence="5" key="1">
    <citation type="submission" date="2016-10" db="EMBL/GenBank/DDBJ databases">
        <authorList>
            <person name="Varghese N."/>
            <person name="Submissions S."/>
        </authorList>
    </citation>
    <scope>NUCLEOTIDE SEQUENCE [LARGE SCALE GENOMIC DNA]</scope>
    <source>
        <strain evidence="5">DSM 44208</strain>
    </source>
</reference>
<evidence type="ECO:0000313" key="5">
    <source>
        <dbReference type="Proteomes" id="UP000198857"/>
    </source>
</evidence>
<dbReference type="CDD" id="cd03354">
    <property type="entry name" value="LbH_SAT"/>
    <property type="match status" value="1"/>
</dbReference>
<dbReference type="InterPro" id="IPR011004">
    <property type="entry name" value="Trimer_LpxA-like_sf"/>
</dbReference>
<evidence type="ECO:0000256" key="3">
    <source>
        <dbReference type="ARBA" id="ARBA00023315"/>
    </source>
</evidence>
<dbReference type="InterPro" id="IPR045304">
    <property type="entry name" value="LbH_SAT"/>
</dbReference>
<dbReference type="InterPro" id="IPR018357">
    <property type="entry name" value="Hexapep_transf_CS"/>
</dbReference>